<comment type="caution">
    <text evidence="1">The sequence shown here is derived from an EMBL/GenBank/DDBJ whole genome shotgun (WGS) entry which is preliminary data.</text>
</comment>
<evidence type="ECO:0000313" key="2">
    <source>
        <dbReference type="Proteomes" id="UP000326396"/>
    </source>
</evidence>
<protein>
    <submittedName>
        <fullName evidence="1">Uncharacterized protein</fullName>
    </submittedName>
</protein>
<gene>
    <name evidence="1" type="ORF">E3N88_09833</name>
</gene>
<dbReference type="Proteomes" id="UP000326396">
    <property type="component" value="Linkage Group LG12"/>
</dbReference>
<dbReference type="PANTHER" id="PTHR42905:SF2">
    <property type="entry name" value="PHOSPHOENOLPYRUVATE CARBOXYLASE FAMILY PROTEIN"/>
    <property type="match status" value="1"/>
</dbReference>
<dbReference type="InterPro" id="IPR015813">
    <property type="entry name" value="Pyrv/PenolPyrv_kinase-like_dom"/>
</dbReference>
<dbReference type="PANTHER" id="PTHR42905">
    <property type="entry name" value="PHOSPHOENOLPYRUVATE CARBOXYLASE"/>
    <property type="match status" value="1"/>
</dbReference>
<dbReference type="SUPFAM" id="SSF51621">
    <property type="entry name" value="Phosphoenolpyruvate/pyruvate domain"/>
    <property type="match status" value="1"/>
</dbReference>
<evidence type="ECO:0000313" key="1">
    <source>
        <dbReference type="EMBL" id="KAD6455127.1"/>
    </source>
</evidence>
<dbReference type="EMBL" id="SZYD01000004">
    <property type="protein sequence ID" value="KAD6455127.1"/>
    <property type="molecule type" value="Genomic_DNA"/>
</dbReference>
<dbReference type="OrthoDB" id="1923844at2759"/>
<dbReference type="GO" id="GO:0003824">
    <property type="term" value="F:catalytic activity"/>
    <property type="evidence" value="ECO:0007669"/>
    <property type="project" value="InterPro"/>
</dbReference>
<sequence>MGSGILIRGMVQAYRQALQNASKSGVAQETIQNAVRRGSKVMTEQEARQILGVTEQSSWEEIAQAKFYLPRQALEYLLLDRLSLPDTGLISYGKMVDQVIGDGDNGYGNAMNVKRTVKGYIKAGFAGIILEDQANMLEGGGKTPILTPLELEEIGYKIVAYPLSLLGVSIRAMEKLIKRGRMPSPASMPSFEEVKEVLEEKRYATKSNQPVWQTGIVSKERVKMIQNKQVKAQLSLYIVELLNPDTYTLGGVNLKAVLDDASYEVGGKLLLEFNDSRGDRIQVFLE</sequence>
<dbReference type="AlphaFoldDB" id="A0A5N6PL42"/>
<organism evidence="1 2">
    <name type="scientific">Mikania micrantha</name>
    <name type="common">bitter vine</name>
    <dbReference type="NCBI Taxonomy" id="192012"/>
    <lineage>
        <taxon>Eukaryota</taxon>
        <taxon>Viridiplantae</taxon>
        <taxon>Streptophyta</taxon>
        <taxon>Embryophyta</taxon>
        <taxon>Tracheophyta</taxon>
        <taxon>Spermatophyta</taxon>
        <taxon>Magnoliopsida</taxon>
        <taxon>eudicotyledons</taxon>
        <taxon>Gunneridae</taxon>
        <taxon>Pentapetalae</taxon>
        <taxon>asterids</taxon>
        <taxon>campanulids</taxon>
        <taxon>Asterales</taxon>
        <taxon>Asteraceae</taxon>
        <taxon>Asteroideae</taxon>
        <taxon>Heliantheae alliance</taxon>
        <taxon>Eupatorieae</taxon>
        <taxon>Mikania</taxon>
    </lineage>
</organism>
<reference evidence="1 2" key="1">
    <citation type="submission" date="2019-05" db="EMBL/GenBank/DDBJ databases">
        <title>Mikania micrantha, genome provides insights into the molecular mechanism of rapid growth.</title>
        <authorList>
            <person name="Liu B."/>
        </authorList>
    </citation>
    <scope>NUCLEOTIDE SEQUENCE [LARGE SCALE GENOMIC DNA]</scope>
    <source>
        <strain evidence="1">NLD-2019</strain>
        <tissue evidence="1">Leaf</tissue>
    </source>
</reference>
<keyword evidence="2" id="KW-1185">Reference proteome</keyword>
<dbReference type="InterPro" id="IPR040442">
    <property type="entry name" value="Pyrv_kinase-like_dom_sf"/>
</dbReference>
<accession>A0A5N6PL42</accession>
<proteinExistence type="predicted"/>
<dbReference type="Gene3D" id="3.20.20.60">
    <property type="entry name" value="Phosphoenolpyruvate-binding domains"/>
    <property type="match status" value="2"/>
</dbReference>
<name>A0A5N6PL42_9ASTR</name>